<dbReference type="PROSITE" id="PS51272">
    <property type="entry name" value="SLH"/>
    <property type="match status" value="3"/>
</dbReference>
<dbReference type="InterPro" id="IPR029052">
    <property type="entry name" value="Metallo-depent_PP-like"/>
</dbReference>
<dbReference type="SMART" id="SM00060">
    <property type="entry name" value="FN3"/>
    <property type="match status" value="3"/>
</dbReference>
<dbReference type="InterPro" id="IPR003961">
    <property type="entry name" value="FN3_dom"/>
</dbReference>
<feature type="domain" description="SLH" evidence="9">
    <location>
        <begin position="1374"/>
        <end position="1432"/>
    </location>
</feature>
<dbReference type="SUPFAM" id="SSF48208">
    <property type="entry name" value="Six-hairpin glycosidases"/>
    <property type="match status" value="1"/>
</dbReference>
<keyword evidence="6" id="KW-0624">Polysaccharide degradation</keyword>
<dbReference type="Gene3D" id="1.50.10.10">
    <property type="match status" value="1"/>
</dbReference>
<evidence type="ECO:0000256" key="3">
    <source>
        <dbReference type="ARBA" id="ARBA00022801"/>
    </source>
</evidence>
<evidence type="ECO:0000256" key="6">
    <source>
        <dbReference type="RuleBase" id="RU361167"/>
    </source>
</evidence>
<keyword evidence="2" id="KW-0732">Signal</keyword>
<dbReference type="Pfam" id="PF01270">
    <property type="entry name" value="Glyco_hydro_8"/>
    <property type="match status" value="1"/>
</dbReference>
<evidence type="ECO:0000313" key="10">
    <source>
        <dbReference type="EMBL" id="GGG19868.1"/>
    </source>
</evidence>
<dbReference type="SUPFAM" id="SSF49363">
    <property type="entry name" value="Purple acid phosphatase, N-terminal domain"/>
    <property type="match status" value="1"/>
</dbReference>
<feature type="domain" description="Fibronectin type-III" evidence="8">
    <location>
        <begin position="1163"/>
        <end position="1251"/>
    </location>
</feature>
<proteinExistence type="inferred from homology"/>
<dbReference type="Gene3D" id="2.60.40.10">
    <property type="entry name" value="Immunoglobulins"/>
    <property type="match status" value="3"/>
</dbReference>
<dbReference type="Pfam" id="PF00395">
    <property type="entry name" value="SLH"/>
    <property type="match status" value="3"/>
</dbReference>
<dbReference type="RefSeq" id="WP_240431895.1">
    <property type="nucleotide sequence ID" value="NZ_KZ987724.1"/>
</dbReference>
<feature type="compositionally biased region" description="Basic and acidic residues" evidence="7">
    <location>
        <begin position="1301"/>
        <end position="1313"/>
    </location>
</feature>
<accession>A0ABQ1WAT9</accession>
<feature type="domain" description="Fibronectin type-III" evidence="8">
    <location>
        <begin position="661"/>
        <end position="746"/>
    </location>
</feature>
<dbReference type="InterPro" id="IPR015914">
    <property type="entry name" value="PAPs_N"/>
</dbReference>
<dbReference type="Pfam" id="PF16656">
    <property type="entry name" value="Pur_ac_phosph_N"/>
    <property type="match status" value="1"/>
</dbReference>
<keyword evidence="4 6" id="KW-0326">Glycosidase</keyword>
<feature type="compositionally biased region" description="Low complexity" evidence="7">
    <location>
        <begin position="1285"/>
        <end position="1299"/>
    </location>
</feature>
<dbReference type="InterPro" id="IPR002037">
    <property type="entry name" value="Glyco_hydro_8"/>
</dbReference>
<name>A0ABQ1WAT9_9BACL</name>
<dbReference type="InterPro" id="IPR001119">
    <property type="entry name" value="SLH_dom"/>
</dbReference>
<dbReference type="InterPro" id="IPR019834">
    <property type="entry name" value="Glyco_hydro_8_CS"/>
</dbReference>
<dbReference type="Proteomes" id="UP000608420">
    <property type="component" value="Unassembled WGS sequence"/>
</dbReference>
<dbReference type="Gene3D" id="2.60.40.380">
    <property type="entry name" value="Purple acid phosphatase-like, N-terminal"/>
    <property type="match status" value="1"/>
</dbReference>
<evidence type="ECO:0000256" key="5">
    <source>
        <dbReference type="PROSITE-ProRule" id="PRU10058"/>
    </source>
</evidence>
<comment type="caution">
    <text evidence="10">The sequence shown here is derived from an EMBL/GenBank/DDBJ whole genome shotgun (WGS) entry which is preliminary data.</text>
</comment>
<evidence type="ECO:0000259" key="8">
    <source>
        <dbReference type="PROSITE" id="PS50853"/>
    </source>
</evidence>
<reference evidence="11" key="1">
    <citation type="journal article" date="2019" name="Int. J. Syst. Evol. Microbiol.">
        <title>The Global Catalogue of Microorganisms (GCM) 10K type strain sequencing project: providing services to taxonomists for standard genome sequencing and annotation.</title>
        <authorList>
            <consortium name="The Broad Institute Genomics Platform"/>
            <consortium name="The Broad Institute Genome Sequencing Center for Infectious Disease"/>
            <person name="Wu L."/>
            <person name="Ma J."/>
        </authorList>
    </citation>
    <scope>NUCLEOTIDE SEQUENCE [LARGE SCALE GENOMIC DNA]</scope>
    <source>
        <strain evidence="11">CGMCC 1.15420</strain>
    </source>
</reference>
<evidence type="ECO:0000256" key="4">
    <source>
        <dbReference type="ARBA" id="ARBA00023295"/>
    </source>
</evidence>
<organism evidence="10 11">
    <name type="scientific">Paenibacillus aceti</name>
    <dbReference type="NCBI Taxonomy" id="1820010"/>
    <lineage>
        <taxon>Bacteria</taxon>
        <taxon>Bacillati</taxon>
        <taxon>Bacillota</taxon>
        <taxon>Bacilli</taxon>
        <taxon>Bacillales</taxon>
        <taxon>Paenibacillaceae</taxon>
        <taxon>Paenibacillus</taxon>
    </lineage>
</organism>
<feature type="domain" description="Fibronectin type-III" evidence="8">
    <location>
        <begin position="557"/>
        <end position="659"/>
    </location>
</feature>
<dbReference type="InterPro" id="IPR008963">
    <property type="entry name" value="Purple_acid_Pase-like_N"/>
</dbReference>
<dbReference type="CDD" id="cd00063">
    <property type="entry name" value="FN3"/>
    <property type="match status" value="3"/>
</dbReference>
<gene>
    <name evidence="10" type="ORF">GCM10010913_47540</name>
</gene>
<feature type="region of interest" description="Disordered" evidence="7">
    <location>
        <begin position="1250"/>
        <end position="1313"/>
    </location>
</feature>
<dbReference type="EC" id="3.2.1.-" evidence="6"/>
<dbReference type="PROSITE" id="PS00812">
    <property type="entry name" value="GLYCOSYL_HYDROL_F8"/>
    <property type="match status" value="1"/>
</dbReference>
<dbReference type="InterPro" id="IPR004843">
    <property type="entry name" value="Calcineurin-like_PHP"/>
</dbReference>
<keyword evidence="3 6" id="KW-0378">Hydrolase</keyword>
<keyword evidence="11" id="KW-1185">Reference proteome</keyword>
<dbReference type="PANTHER" id="PTHR45867:SF3">
    <property type="entry name" value="ACID PHOSPHATASE TYPE 7"/>
    <property type="match status" value="1"/>
</dbReference>
<dbReference type="SUPFAM" id="SSF49265">
    <property type="entry name" value="Fibronectin type III"/>
    <property type="match status" value="2"/>
</dbReference>
<dbReference type="Pfam" id="PF00149">
    <property type="entry name" value="Metallophos"/>
    <property type="match status" value="1"/>
</dbReference>
<dbReference type="InterPro" id="IPR012341">
    <property type="entry name" value="6hp_glycosidase-like_sf"/>
</dbReference>
<dbReference type="PANTHER" id="PTHR45867">
    <property type="entry name" value="PURPLE ACID PHOSPHATASE"/>
    <property type="match status" value="1"/>
</dbReference>
<dbReference type="PRINTS" id="PR00735">
    <property type="entry name" value="GLHYDRLASE8"/>
</dbReference>
<sequence>MRIKRMAKSKWQRIISLLLILSLLPLQTAGIISAEELEDQTDIMHITAAESGSQVIAEWGFQDESDVGDDGIGLVRDISRSFTVQDSPVTPKLINMTFNADPKTGIAFAWYTDAMTDSIVQVAEASSTTGAAFPEEQGMLEFRGTGEEIETFMSKADRSTGQKTKFISHKVIAEQLKPGTAYRFRVGNGQEWSKVGSFTTDAAQLQSYRFIVGSDSQALSKEDFEPWADTFKKARAHIGDPKFLINAGDLVDNGDLEEQWQWMLGVAQDELLNVPFVPVLGGHEIQDYDGDETTPNNNFYNHFNLPRKVVEATHDGSVYSFEYGDALYMVYNSQFDGKLNADGTVNWDDDQHEQFWNQVDWMRNTVAKTDKKWKFVTFHKSPYAAGDNSAQWEGERIEFYKKNLIPVFDELGIDMVFEAHDHMYMRSFQMYGDKMIDPASLDKDAEGNVIDPQGTVYLMSNALGNKFYYKNNQYELDENWEPQLILDENGNPIPYDDYFAAMDEQPEKKMFTDVSISDQVMKFTAYTAAVEDEGEAGTVGNGLFDYDRYGIKRTDVKPDQVEQAKVQLKGGKAVLTWKAPANSKEPVRGFRIYEKSDKVKTYWSEYITVQEGLTEYSYSVEGINPAQNYDFIIKTVGRRDNSAPVEVSTTGGPVENEPPSAPTNLKGTGVAPFQINLSWNASPGTIVPAGYHIYRDDKKIGTTEATFYDDRGLVPDSSYRYVVKAYSAGGAESLASNEVVVKTKQAPAGDGPYKAFPQHSAYVQGSIKPSHVTQEQMDQTVARLYDEWKAKYVKKHPYLPKSEPAQYYVWYADGDWFEKEHDDELDVDYMATTVSEAHGYGMLITALMAGHDPDAQKYFDGMLRYFRAHPSEINPNLMAWKQGDTGTAIVDVDGVDSATDGDMDIAYALLLAHSQWGSSGEINYLAEAKEVINAIMESDVNQNDWMLRIADWASSGKWASATRPSDFMLQHMKDYRNVTGDSRWDRVIDTTYDIINELYHNSSPKAGLLPDFVLKSGGKFVPAEPNFLESDYDGDYSYNSSRTPWRIGTDYLLTGDSRAKEQLSTLNSWIREQTNGDPDLIRAGYKLDGSKPLEDYGDITFSVPFMVSAMIDASSQEWLNKLWDYNAAVRTEDDVYFGNNLRLLSMIVVSGNWWTPSIVDSEAPTEPTIERAEAVSGTTIDLKWVPASDNFGVAGYKVYRNDEEITTTAKTEYRDTSLSANTTYKYFVVAYDAAGNLSKMSNIRFVTTLSSSDGGGSNGGSPGGGSGGNSSTPTPTPGDPGKGTEGTPADPVTPTTPEPGTKPETETPSKHSFSDIGAKYSWAKTAIEELAAAGIVKGTSETTFEPGKRISRADFILLLVRALELEAKFDTNFDDIAANDYYAEAVGIAKQLGLATGIGGNRFEPKAEISRQDMMVLTARALRQLGKLSENKATLDPVHFADAAKVAKYAEKSVAALVEAGIIEGDGRALHPQEAATRAEVAVMIHRINMNY</sequence>
<dbReference type="Gene3D" id="3.60.21.10">
    <property type="match status" value="1"/>
</dbReference>
<dbReference type="SUPFAM" id="SSF56300">
    <property type="entry name" value="Metallo-dependent phosphatases"/>
    <property type="match status" value="1"/>
</dbReference>
<protein>
    <recommendedName>
        <fullName evidence="6">Glucanase</fullName>
        <ecNumber evidence="6">3.2.1.-</ecNumber>
    </recommendedName>
</protein>
<keyword evidence="6" id="KW-0119">Carbohydrate metabolism</keyword>
<evidence type="ECO:0000256" key="2">
    <source>
        <dbReference type="ARBA" id="ARBA00022729"/>
    </source>
</evidence>
<dbReference type="PROSITE" id="PS50853">
    <property type="entry name" value="FN3"/>
    <property type="match status" value="3"/>
</dbReference>
<feature type="domain" description="SLH" evidence="9">
    <location>
        <begin position="1310"/>
        <end position="1373"/>
    </location>
</feature>
<feature type="domain" description="SLH" evidence="9">
    <location>
        <begin position="1437"/>
        <end position="1492"/>
    </location>
</feature>
<evidence type="ECO:0000313" key="11">
    <source>
        <dbReference type="Proteomes" id="UP000608420"/>
    </source>
</evidence>
<dbReference type="InterPro" id="IPR013783">
    <property type="entry name" value="Ig-like_fold"/>
</dbReference>
<feature type="compositionally biased region" description="Gly residues" evidence="7">
    <location>
        <begin position="1253"/>
        <end position="1268"/>
    </location>
</feature>
<evidence type="ECO:0000256" key="7">
    <source>
        <dbReference type="SAM" id="MobiDB-lite"/>
    </source>
</evidence>
<feature type="active site" description="Nucleophile" evidence="5">
    <location>
        <position position="900"/>
    </location>
</feature>
<dbReference type="InterPro" id="IPR008928">
    <property type="entry name" value="6-hairpin_glycosidase_sf"/>
</dbReference>
<dbReference type="InterPro" id="IPR036116">
    <property type="entry name" value="FN3_sf"/>
</dbReference>
<dbReference type="Pfam" id="PF00041">
    <property type="entry name" value="fn3"/>
    <property type="match status" value="2"/>
</dbReference>
<evidence type="ECO:0000256" key="1">
    <source>
        <dbReference type="ARBA" id="ARBA00009209"/>
    </source>
</evidence>
<comment type="similarity">
    <text evidence="1 6">Belongs to the glycosyl hydrolase 8 (cellulase D) family.</text>
</comment>
<evidence type="ECO:0000259" key="9">
    <source>
        <dbReference type="PROSITE" id="PS51272"/>
    </source>
</evidence>
<dbReference type="EMBL" id="BMIW01000061">
    <property type="protein sequence ID" value="GGG19868.1"/>
    <property type="molecule type" value="Genomic_DNA"/>
</dbReference>